<feature type="domain" description="Helicase ATP-binding" evidence="9">
    <location>
        <begin position="112"/>
        <end position="277"/>
    </location>
</feature>
<dbReference type="GO" id="GO:0003723">
    <property type="term" value="F:RNA binding"/>
    <property type="evidence" value="ECO:0007669"/>
    <property type="project" value="TreeGrafter"/>
</dbReference>
<dbReference type="FunFam" id="3.40.50.300:FF:000145">
    <property type="entry name" value="probable ATP-dependent RNA helicase DHX40"/>
    <property type="match status" value="1"/>
</dbReference>
<dbReference type="InterPro" id="IPR014001">
    <property type="entry name" value="Helicase_ATP-bd"/>
</dbReference>
<dbReference type="InterPro" id="IPR001650">
    <property type="entry name" value="Helicase_C-like"/>
</dbReference>
<evidence type="ECO:0000256" key="1">
    <source>
        <dbReference type="ARBA" id="ARBA00008792"/>
    </source>
</evidence>
<dbReference type="InterPro" id="IPR048333">
    <property type="entry name" value="HA2_WH"/>
</dbReference>
<keyword evidence="5" id="KW-0347">Helicase</keyword>
<dbReference type="AlphaFoldDB" id="A0A9W6BGF8"/>
<sequence length="784" mass="84899">MELPGGGFLRPGSQARSAFGLSFDRVPQRGGQRRSGDRPASAAHGGKRKHPAVAVDQRSSSSSDDDDGVSFEPGPPGQLPDGARGPDLPPMNPSYRYGDPSLPVSRYRRQILYLVENHATTIIVGETGSGKTTQVPQFLLEAGWAESGFCIAVTQPRRVAATSVAARVAEEMGCDLGTTVGYAVRFDNALSAGRTRIKYLTDGVLLREMLDDPLLTSYSVIIVDEAHERSLATDMLLGLMKKIQRRRPDLRLVISSATLEAAKLRDFFDTAGTTPAATSKSAAQRRAGAAGEPPSPSRSPAVITVEGRTHPVQIHYLQSPAPDYVRAAVEAAVAIHCEDLPGDVLIFLTGQDEIQTAVGLLEEHARRLAGSRGYSTKMMPLPLYAGLPGAQQQVVFRPAPRGYRKVVAATNIAETSLTLEGVVYVVDCCFVKQRCYNPLSGLEGLLVAPLSRASAAQRAGRAGRVRAGHCFRMCTEQDFEALPNVTVPEMQRSNLVSMVLQLKALGIDNVMRFEWLAPPPAEALVRALEELHALKALDEDARLTRDVGLALAALPLEPGVGAALLASRALGCSEEMLTLAALMSVQHVWAPAQGAVRALDEAKAKFAAAEGDGVTLLNVHRAWRGAGRSAAWAQRHFLNHHALFRADEAREQLLGLMRRHGLLQPDRPPPSCERDMEPVCRALASGLFMNAAVFDRTEYNPLAPEGDPGTHVYRLVRYTAQRTNPIKLRIHNSSVLWRSTPSCIVYSTVQQADNGWYEMQGVTAVQPAWLIELAPHMFHKPGPA</sequence>
<dbReference type="SMART" id="SM00487">
    <property type="entry name" value="DEXDc"/>
    <property type="match status" value="1"/>
</dbReference>
<comment type="caution">
    <text evidence="11">The sequence shown here is derived from an EMBL/GenBank/DDBJ whole genome shotgun (WGS) entry which is preliminary data.</text>
</comment>
<dbReference type="GO" id="GO:0005524">
    <property type="term" value="F:ATP binding"/>
    <property type="evidence" value="ECO:0007669"/>
    <property type="project" value="UniProtKB-KW"/>
</dbReference>
<dbReference type="SUPFAM" id="SSF52540">
    <property type="entry name" value="P-loop containing nucleoside triphosphate hydrolases"/>
    <property type="match status" value="1"/>
</dbReference>
<dbReference type="Proteomes" id="UP001165080">
    <property type="component" value="Unassembled WGS sequence"/>
</dbReference>
<evidence type="ECO:0000256" key="6">
    <source>
        <dbReference type="ARBA" id="ARBA00022840"/>
    </source>
</evidence>
<evidence type="ECO:0000256" key="3">
    <source>
        <dbReference type="ARBA" id="ARBA00022741"/>
    </source>
</evidence>
<dbReference type="Pfam" id="PF07717">
    <property type="entry name" value="OB_NTP_bind"/>
    <property type="match status" value="1"/>
</dbReference>
<evidence type="ECO:0000313" key="11">
    <source>
        <dbReference type="EMBL" id="GLC51761.1"/>
    </source>
</evidence>
<feature type="region of interest" description="Disordered" evidence="8">
    <location>
        <begin position="1"/>
        <end position="100"/>
    </location>
</feature>
<keyword evidence="12" id="KW-1185">Reference proteome</keyword>
<evidence type="ECO:0000256" key="7">
    <source>
        <dbReference type="ARBA" id="ARBA00047984"/>
    </source>
</evidence>
<dbReference type="PROSITE" id="PS51192">
    <property type="entry name" value="HELICASE_ATP_BIND_1"/>
    <property type="match status" value="1"/>
</dbReference>
<name>A0A9W6BGF8_9CHLO</name>
<dbReference type="GO" id="GO:0016787">
    <property type="term" value="F:hydrolase activity"/>
    <property type="evidence" value="ECO:0007669"/>
    <property type="project" value="UniProtKB-KW"/>
</dbReference>
<gene>
    <name evidence="11" type="primary">PLEST003477</name>
    <name evidence="11" type="ORF">PLESTB_000545400</name>
</gene>
<comment type="catalytic activity">
    <reaction evidence="7">
        <text>ATP + H2O = ADP + phosphate + H(+)</text>
        <dbReference type="Rhea" id="RHEA:13065"/>
        <dbReference type="ChEBI" id="CHEBI:15377"/>
        <dbReference type="ChEBI" id="CHEBI:15378"/>
        <dbReference type="ChEBI" id="CHEBI:30616"/>
        <dbReference type="ChEBI" id="CHEBI:43474"/>
        <dbReference type="ChEBI" id="CHEBI:456216"/>
        <dbReference type="EC" id="3.6.4.13"/>
    </reaction>
</comment>
<dbReference type="PROSITE" id="PS00690">
    <property type="entry name" value="DEAH_ATP_HELICASE"/>
    <property type="match status" value="1"/>
</dbReference>
<reference evidence="11 12" key="1">
    <citation type="journal article" date="2023" name="Commun. Biol.">
        <title>Reorganization of the ancestral sex-determining regions during the evolution of trioecy in Pleodorina starrii.</title>
        <authorList>
            <person name="Takahashi K."/>
            <person name="Suzuki S."/>
            <person name="Kawai-Toyooka H."/>
            <person name="Yamamoto K."/>
            <person name="Hamaji T."/>
            <person name="Ootsuki R."/>
            <person name="Yamaguchi H."/>
            <person name="Kawachi M."/>
            <person name="Higashiyama T."/>
            <person name="Nozaki H."/>
        </authorList>
    </citation>
    <scope>NUCLEOTIDE SEQUENCE [LARGE SCALE GENOMIC DNA]</scope>
    <source>
        <strain evidence="11 12">NIES-4479</strain>
    </source>
</reference>
<dbReference type="InterPro" id="IPR011545">
    <property type="entry name" value="DEAD/DEAH_box_helicase_dom"/>
</dbReference>
<dbReference type="EMBL" id="BRXU01000005">
    <property type="protein sequence ID" value="GLC51761.1"/>
    <property type="molecule type" value="Genomic_DNA"/>
</dbReference>
<dbReference type="OrthoDB" id="10253254at2759"/>
<dbReference type="InterPro" id="IPR007502">
    <property type="entry name" value="Helicase-assoc_dom"/>
</dbReference>
<dbReference type="Pfam" id="PF04408">
    <property type="entry name" value="WHD_HA2"/>
    <property type="match status" value="1"/>
</dbReference>
<dbReference type="InterPro" id="IPR002464">
    <property type="entry name" value="DNA/RNA_helicase_DEAH_CS"/>
</dbReference>
<organism evidence="11 12">
    <name type="scientific">Pleodorina starrii</name>
    <dbReference type="NCBI Taxonomy" id="330485"/>
    <lineage>
        <taxon>Eukaryota</taxon>
        <taxon>Viridiplantae</taxon>
        <taxon>Chlorophyta</taxon>
        <taxon>core chlorophytes</taxon>
        <taxon>Chlorophyceae</taxon>
        <taxon>CS clade</taxon>
        <taxon>Chlamydomonadales</taxon>
        <taxon>Volvocaceae</taxon>
        <taxon>Pleodorina</taxon>
    </lineage>
</organism>
<dbReference type="InterPro" id="IPR027417">
    <property type="entry name" value="P-loop_NTPase"/>
</dbReference>
<evidence type="ECO:0000256" key="8">
    <source>
        <dbReference type="SAM" id="MobiDB-lite"/>
    </source>
</evidence>
<dbReference type="SMART" id="SM00847">
    <property type="entry name" value="HA2"/>
    <property type="match status" value="1"/>
</dbReference>
<evidence type="ECO:0000259" key="9">
    <source>
        <dbReference type="PROSITE" id="PS51192"/>
    </source>
</evidence>
<dbReference type="Pfam" id="PF21010">
    <property type="entry name" value="HA2_C"/>
    <property type="match status" value="1"/>
</dbReference>
<protein>
    <recommendedName>
        <fullName evidence="2">RNA helicase</fullName>
        <ecNumber evidence="2">3.6.4.13</ecNumber>
    </recommendedName>
</protein>
<dbReference type="PANTHER" id="PTHR18934:SF136">
    <property type="entry name" value="ATP-DEPENDENT RNA HELICASE DHX35-RELATED"/>
    <property type="match status" value="1"/>
</dbReference>
<proteinExistence type="inferred from homology"/>
<feature type="region of interest" description="Disordered" evidence="8">
    <location>
        <begin position="275"/>
        <end position="301"/>
    </location>
</feature>
<dbReference type="PANTHER" id="PTHR18934">
    <property type="entry name" value="ATP-DEPENDENT RNA HELICASE"/>
    <property type="match status" value="1"/>
</dbReference>
<dbReference type="EC" id="3.6.4.13" evidence="2"/>
<dbReference type="CDD" id="cd18791">
    <property type="entry name" value="SF2_C_RHA"/>
    <property type="match status" value="1"/>
</dbReference>
<evidence type="ECO:0000259" key="10">
    <source>
        <dbReference type="PROSITE" id="PS51194"/>
    </source>
</evidence>
<dbReference type="FunFam" id="3.40.50.300:FF:000578">
    <property type="entry name" value="probable ATP-dependent RNA helicase DHX35"/>
    <property type="match status" value="1"/>
</dbReference>
<dbReference type="Pfam" id="PF00270">
    <property type="entry name" value="DEAD"/>
    <property type="match status" value="1"/>
</dbReference>
<dbReference type="PROSITE" id="PS51194">
    <property type="entry name" value="HELICASE_CTER"/>
    <property type="match status" value="1"/>
</dbReference>
<dbReference type="Gene3D" id="3.40.50.300">
    <property type="entry name" value="P-loop containing nucleotide triphosphate hydrolases"/>
    <property type="match status" value="2"/>
</dbReference>
<keyword evidence="6" id="KW-0067">ATP-binding</keyword>
<dbReference type="Pfam" id="PF00271">
    <property type="entry name" value="Helicase_C"/>
    <property type="match status" value="1"/>
</dbReference>
<dbReference type="InterPro" id="IPR011709">
    <property type="entry name" value="DEAD-box_helicase_OB_fold"/>
</dbReference>
<feature type="domain" description="Helicase C-terminal" evidence="10">
    <location>
        <begin position="328"/>
        <end position="506"/>
    </location>
</feature>
<dbReference type="Gene3D" id="1.20.120.1080">
    <property type="match status" value="1"/>
</dbReference>
<keyword evidence="4" id="KW-0378">Hydrolase</keyword>
<comment type="similarity">
    <text evidence="1">Belongs to the DEAD box helicase family. DEAH subfamily.</text>
</comment>
<dbReference type="SMART" id="SM00490">
    <property type="entry name" value="HELICc"/>
    <property type="match status" value="1"/>
</dbReference>
<dbReference type="GO" id="GO:0003724">
    <property type="term" value="F:RNA helicase activity"/>
    <property type="evidence" value="ECO:0007669"/>
    <property type="project" value="UniProtKB-EC"/>
</dbReference>
<evidence type="ECO:0000313" key="12">
    <source>
        <dbReference type="Proteomes" id="UP001165080"/>
    </source>
</evidence>
<evidence type="ECO:0000256" key="2">
    <source>
        <dbReference type="ARBA" id="ARBA00012552"/>
    </source>
</evidence>
<keyword evidence="3" id="KW-0547">Nucleotide-binding</keyword>
<evidence type="ECO:0000256" key="5">
    <source>
        <dbReference type="ARBA" id="ARBA00022806"/>
    </source>
</evidence>
<evidence type="ECO:0000256" key="4">
    <source>
        <dbReference type="ARBA" id="ARBA00022801"/>
    </source>
</evidence>
<accession>A0A9W6BGF8</accession>